<organism evidence="1 2">
    <name type="scientific">Rangifer tarandus platyrhynchus</name>
    <name type="common">Svalbard reindeer</name>
    <dbReference type="NCBI Taxonomy" id="3082113"/>
    <lineage>
        <taxon>Eukaryota</taxon>
        <taxon>Metazoa</taxon>
        <taxon>Chordata</taxon>
        <taxon>Craniata</taxon>
        <taxon>Vertebrata</taxon>
        <taxon>Euteleostomi</taxon>
        <taxon>Mammalia</taxon>
        <taxon>Eutheria</taxon>
        <taxon>Laurasiatheria</taxon>
        <taxon>Artiodactyla</taxon>
        <taxon>Ruminantia</taxon>
        <taxon>Pecora</taxon>
        <taxon>Cervidae</taxon>
        <taxon>Odocoileinae</taxon>
        <taxon>Rangifer</taxon>
    </lineage>
</organism>
<accession>A0ACB0EFN7</accession>
<evidence type="ECO:0000313" key="2">
    <source>
        <dbReference type="Proteomes" id="UP001162501"/>
    </source>
</evidence>
<gene>
    <name evidence="1" type="ORF">MRATA1EN3_LOCUS10204</name>
</gene>
<protein>
    <submittedName>
        <fullName evidence="1">Uncharacterized protein</fullName>
    </submittedName>
</protein>
<proteinExistence type="predicted"/>
<sequence>MERAGLRSLTFTLLTRSKLTRAAEAAIPVDDHTRASLEECWLAARQPPARGQKGTESMEPAPALATGTCRNEAGVQKPCRDSWWAGGCQVALTAHNQGFRDPGQVVVWECLESLTQWFFTKG</sequence>
<evidence type="ECO:0000313" key="1">
    <source>
        <dbReference type="EMBL" id="CAI9698991.1"/>
    </source>
</evidence>
<name>A0ACB0EFN7_RANTA</name>
<dbReference type="EMBL" id="OX596086">
    <property type="protein sequence ID" value="CAI9698991.1"/>
    <property type="molecule type" value="Genomic_DNA"/>
</dbReference>
<dbReference type="Proteomes" id="UP001162501">
    <property type="component" value="Chromosome 2"/>
</dbReference>
<reference evidence="1" key="1">
    <citation type="submission" date="2023-05" db="EMBL/GenBank/DDBJ databases">
        <authorList>
            <consortium name="ELIXIR-Norway"/>
        </authorList>
    </citation>
    <scope>NUCLEOTIDE SEQUENCE</scope>
</reference>